<evidence type="ECO:0000313" key="16">
    <source>
        <dbReference type="Proteomes" id="UP000694580"/>
    </source>
</evidence>
<dbReference type="CDD" id="cd19382">
    <property type="entry name" value="TGF_beta_Persephin"/>
    <property type="match status" value="1"/>
</dbReference>
<feature type="region of interest" description="Disordered" evidence="12">
    <location>
        <begin position="35"/>
        <end position="65"/>
    </location>
</feature>
<comment type="similarity">
    <text evidence="2">Belongs to the TGF-beta family. GDNF subfamily.</text>
</comment>
<reference evidence="15" key="2">
    <citation type="submission" date="2025-08" db="UniProtKB">
        <authorList>
            <consortium name="Ensembl"/>
        </authorList>
    </citation>
    <scope>IDENTIFICATION</scope>
</reference>
<dbReference type="GeneTree" id="ENSGT00950000182993"/>
<evidence type="ECO:0000256" key="9">
    <source>
        <dbReference type="ARBA" id="ARBA00063068"/>
    </source>
</evidence>
<evidence type="ECO:0000256" key="11">
    <source>
        <dbReference type="RuleBase" id="RU000354"/>
    </source>
</evidence>
<dbReference type="GO" id="GO:0007399">
    <property type="term" value="P:nervous system development"/>
    <property type="evidence" value="ECO:0007669"/>
    <property type="project" value="UniProtKB-ARBA"/>
</dbReference>
<dbReference type="GO" id="GO:0008083">
    <property type="term" value="F:growth factor activity"/>
    <property type="evidence" value="ECO:0007669"/>
    <property type="project" value="UniProtKB-KW"/>
</dbReference>
<feature type="signal peptide" evidence="13">
    <location>
        <begin position="1"/>
        <end position="22"/>
    </location>
</feature>
<evidence type="ECO:0000256" key="5">
    <source>
        <dbReference type="ARBA" id="ARBA00023030"/>
    </source>
</evidence>
<dbReference type="Ensembl" id="ENSDCDT00010066009.1">
    <property type="protein sequence ID" value="ENSDCDP00010055409.1"/>
    <property type="gene ID" value="ENSDCDG00010031798.1"/>
</dbReference>
<feature type="chain" id="PRO_5044293248" description="Artemin" evidence="13">
    <location>
        <begin position="23"/>
        <end position="166"/>
    </location>
</feature>
<evidence type="ECO:0000256" key="7">
    <source>
        <dbReference type="ARBA" id="ARBA00023180"/>
    </source>
</evidence>
<dbReference type="InterPro" id="IPR029034">
    <property type="entry name" value="Cystine-knot_cytokine"/>
</dbReference>
<reference evidence="15" key="3">
    <citation type="submission" date="2025-09" db="UniProtKB">
        <authorList>
            <consortium name="Ensembl"/>
        </authorList>
    </citation>
    <scope>IDENTIFICATION</scope>
</reference>
<accession>A0AAY4EDL9</accession>
<keyword evidence="5 11" id="KW-0339">Growth factor</keyword>
<evidence type="ECO:0000256" key="3">
    <source>
        <dbReference type="ARBA" id="ARBA00022525"/>
    </source>
</evidence>
<dbReference type="InterPro" id="IPR001839">
    <property type="entry name" value="TGF-b_C"/>
</dbReference>
<evidence type="ECO:0000256" key="6">
    <source>
        <dbReference type="ARBA" id="ARBA00023157"/>
    </source>
</evidence>
<dbReference type="Gene3D" id="2.10.90.10">
    <property type="entry name" value="Cystine-knot cytokines"/>
    <property type="match status" value="1"/>
</dbReference>
<reference evidence="15 16" key="1">
    <citation type="submission" date="2020-06" db="EMBL/GenBank/DDBJ databases">
        <authorList>
            <consortium name="Wellcome Sanger Institute Data Sharing"/>
        </authorList>
    </citation>
    <scope>NUCLEOTIDE SEQUENCE [LARGE SCALE GENOMIC DNA]</scope>
</reference>
<gene>
    <name evidence="15" type="primary">PSPN</name>
</gene>
<keyword evidence="3" id="KW-0964">Secreted</keyword>
<evidence type="ECO:0000256" key="4">
    <source>
        <dbReference type="ARBA" id="ARBA00022729"/>
    </source>
</evidence>
<dbReference type="Proteomes" id="UP000694580">
    <property type="component" value="Chromosome 3"/>
</dbReference>
<dbReference type="AlphaFoldDB" id="A0AAY4EDL9"/>
<comment type="function">
    <text evidence="8">Growth factor that supports the survival of sensory and sympathetic peripheral neurons in culture and also supports the survival of dopaminergic neurons of the ventral mid-brain. Acts by binding to its coreceptor, GFRA3, leading to autophosphorylation and activation of the RET receptor. Strong attractant of gut hematopoietic cells thus promoting the formation Peyer's patch-like structures, a major component of the gut-associated lymphoid tissue.</text>
</comment>
<keyword evidence="16" id="KW-1185">Reference proteome</keyword>
<evidence type="ECO:0000256" key="13">
    <source>
        <dbReference type="SAM" id="SignalP"/>
    </source>
</evidence>
<dbReference type="GO" id="GO:0030116">
    <property type="term" value="F:glial cell-derived neurotrophic factor receptor binding"/>
    <property type="evidence" value="ECO:0007669"/>
    <property type="project" value="InterPro"/>
</dbReference>
<dbReference type="PANTHER" id="PTHR12173:SF11">
    <property type="entry name" value="PERSEPHIN-LIKE"/>
    <property type="match status" value="1"/>
</dbReference>
<comment type="subunit">
    <text evidence="9">Homodimer; disulfide-linked. Interacts with GFRA3 coreceptor and RET: forms a 2:2:2 ternary complex composed of ARTN ligand, GFRA3 and RET receptor.</text>
</comment>
<dbReference type="PANTHER" id="PTHR12173">
    <property type="entry name" value="GDNF SUBFAMILY OF TGF-BETA FAMILY"/>
    <property type="match status" value="1"/>
</dbReference>
<evidence type="ECO:0000313" key="15">
    <source>
        <dbReference type="Ensembl" id="ENSDCDP00010055409.1"/>
    </source>
</evidence>
<dbReference type="PROSITE" id="PS51362">
    <property type="entry name" value="TGF_BETA_2"/>
    <property type="match status" value="1"/>
</dbReference>
<evidence type="ECO:0000256" key="12">
    <source>
        <dbReference type="SAM" id="MobiDB-lite"/>
    </source>
</evidence>
<keyword evidence="4 13" id="KW-0732">Signal</keyword>
<comment type="subcellular location">
    <subcellularLocation>
        <location evidence="1">Secreted</location>
    </subcellularLocation>
</comment>
<organism evidence="15 16">
    <name type="scientific">Denticeps clupeoides</name>
    <name type="common">denticle herring</name>
    <dbReference type="NCBI Taxonomy" id="299321"/>
    <lineage>
        <taxon>Eukaryota</taxon>
        <taxon>Metazoa</taxon>
        <taxon>Chordata</taxon>
        <taxon>Craniata</taxon>
        <taxon>Vertebrata</taxon>
        <taxon>Euteleostomi</taxon>
        <taxon>Actinopterygii</taxon>
        <taxon>Neopterygii</taxon>
        <taxon>Teleostei</taxon>
        <taxon>Clupei</taxon>
        <taxon>Clupeiformes</taxon>
        <taxon>Denticipitoidei</taxon>
        <taxon>Denticipitidae</taxon>
        <taxon>Denticeps</taxon>
    </lineage>
</organism>
<dbReference type="FunFam" id="2.10.90.10:FF:000032">
    <property type="entry name" value="Artemin"/>
    <property type="match status" value="1"/>
</dbReference>
<evidence type="ECO:0000256" key="10">
    <source>
        <dbReference type="ARBA" id="ARBA00074181"/>
    </source>
</evidence>
<keyword evidence="7" id="KW-0325">Glycoprotein</keyword>
<keyword evidence="6" id="KW-1015">Disulfide bond</keyword>
<dbReference type="InterPro" id="IPR043401">
    <property type="entry name" value="GDNF_fam"/>
</dbReference>
<evidence type="ECO:0000256" key="2">
    <source>
        <dbReference type="ARBA" id="ARBA00009832"/>
    </source>
</evidence>
<feature type="compositionally biased region" description="Basic and acidic residues" evidence="12">
    <location>
        <begin position="37"/>
        <end position="54"/>
    </location>
</feature>
<evidence type="ECO:0000256" key="1">
    <source>
        <dbReference type="ARBA" id="ARBA00004613"/>
    </source>
</evidence>
<feature type="domain" description="TGF-beta family profile" evidence="14">
    <location>
        <begin position="59"/>
        <end position="165"/>
    </location>
</feature>
<protein>
    <recommendedName>
        <fullName evidence="10">Artemin</fullName>
    </recommendedName>
</protein>
<dbReference type="GO" id="GO:0030971">
    <property type="term" value="F:receptor tyrosine kinase binding"/>
    <property type="evidence" value="ECO:0007669"/>
    <property type="project" value="InterPro"/>
</dbReference>
<name>A0AAY4EDL9_9TELE</name>
<dbReference type="Pfam" id="PF00019">
    <property type="entry name" value="TGF_beta"/>
    <property type="match status" value="1"/>
</dbReference>
<evidence type="ECO:0000256" key="8">
    <source>
        <dbReference type="ARBA" id="ARBA00058643"/>
    </source>
</evidence>
<sequence length="166" mass="18502">MAAMRALLKLMVLLFCMEQGAGHWLPSLKGQFASSHNEVHQGGEGRTMDEEKLSQDAQRSRRSTRSTCSLHSALIQVRHLGLGYDSDETILFKYCAGTCPLLRSNHDLTLANLLQSGTLTPDPPGELWHSMPCCRPTNHEDIVFLDNTHQWHKIEKLSATDCTCVG</sequence>
<dbReference type="GO" id="GO:0005576">
    <property type="term" value="C:extracellular region"/>
    <property type="evidence" value="ECO:0007669"/>
    <property type="project" value="UniProtKB-SubCell"/>
</dbReference>
<evidence type="ECO:0000259" key="14">
    <source>
        <dbReference type="PROSITE" id="PS51362"/>
    </source>
</evidence>
<dbReference type="SUPFAM" id="SSF57501">
    <property type="entry name" value="Cystine-knot cytokines"/>
    <property type="match status" value="1"/>
</dbReference>
<proteinExistence type="inferred from homology"/>